<evidence type="ECO:0000313" key="2">
    <source>
        <dbReference type="EMBL" id="SFC64125.1"/>
    </source>
</evidence>
<dbReference type="Proteomes" id="UP000078227">
    <property type="component" value="Chromosome"/>
</dbReference>
<dbReference type="InterPro" id="IPR014894">
    <property type="entry name" value="DcrB/EagT6"/>
</dbReference>
<keyword evidence="3" id="KW-1185">Reference proteome</keyword>
<sequence>MADYILQEATLALPDVFKDRTMNLFTLNDNGASEFTFVVSRASAKKDENIQAVAARILREMEITVPQFQLHLSRPVTIDGEPAIELYYQFKSDGALIFQRQTVVLLNEQPTGKKIVCYIGTCPDEFSDYYQRQYQEIIQSIKFHRERETEPEQMLQADDQRIFFALDTETKHLSAFEGIQALYQHLPLQRAREGAFLLYAQDGQALKIAPVPGSQPVRYALWTLPEAGGHNLGQQLSICRTFAGVAGLDSAEDVRRFLAQSRDGVKHG</sequence>
<dbReference type="Proteomes" id="UP000182314">
    <property type="component" value="Unassembled WGS sequence"/>
</dbReference>
<evidence type="ECO:0000313" key="3">
    <source>
        <dbReference type="Proteomes" id="UP000078227"/>
    </source>
</evidence>
<dbReference type="EMBL" id="FOKO01000003">
    <property type="protein sequence ID" value="SFC64125.1"/>
    <property type="molecule type" value="Genomic_DNA"/>
</dbReference>
<evidence type="ECO:0000313" key="1">
    <source>
        <dbReference type="EMBL" id="ANI82631.1"/>
    </source>
</evidence>
<protein>
    <submittedName>
        <fullName evidence="1">DcrB-related protein</fullName>
    </submittedName>
</protein>
<dbReference type="KEGG" id="kor:AWR26_10870"/>
<dbReference type="SUPFAM" id="SSF55724">
    <property type="entry name" value="Mog1p/PsbP-like"/>
    <property type="match status" value="1"/>
</dbReference>
<dbReference type="Pfam" id="PF08786">
    <property type="entry name" value="DcrB"/>
    <property type="match status" value="1"/>
</dbReference>
<dbReference type="Gene3D" id="3.40.1000.10">
    <property type="entry name" value="Mog1/PsbP, alpha/beta/alpha sandwich"/>
    <property type="match status" value="1"/>
</dbReference>
<name>A0AA94KR36_9ENTR</name>
<dbReference type="RefSeq" id="WP_064565783.1">
    <property type="nucleotide sequence ID" value="NZ_CP014007.2"/>
</dbReference>
<accession>A0AA94KR36</accession>
<evidence type="ECO:0000313" key="4">
    <source>
        <dbReference type="Proteomes" id="UP000182314"/>
    </source>
</evidence>
<organism evidence="2 4">
    <name type="scientific">Kosakonia oryzae</name>
    <dbReference type="NCBI Taxonomy" id="497725"/>
    <lineage>
        <taxon>Bacteria</taxon>
        <taxon>Pseudomonadati</taxon>
        <taxon>Pseudomonadota</taxon>
        <taxon>Gammaproteobacteria</taxon>
        <taxon>Enterobacterales</taxon>
        <taxon>Enterobacteriaceae</taxon>
        <taxon>Kosakonia</taxon>
    </lineage>
</organism>
<dbReference type="EMBL" id="CP014007">
    <property type="protein sequence ID" value="ANI82631.1"/>
    <property type="molecule type" value="Genomic_DNA"/>
</dbReference>
<dbReference type="InterPro" id="IPR016123">
    <property type="entry name" value="Mog1/PsbP_a/b/a-sand"/>
</dbReference>
<reference evidence="2 4" key="1">
    <citation type="submission" date="2016-10" db="EMBL/GenBank/DDBJ databases">
        <authorList>
            <person name="Varghese N."/>
            <person name="Submissions S."/>
        </authorList>
    </citation>
    <scope>NUCLEOTIDE SEQUENCE [LARGE SCALE GENOMIC DNA]</scope>
    <source>
        <strain evidence="2 4">CGMCC 1.7012</strain>
    </source>
</reference>
<proteinExistence type="predicted"/>
<gene>
    <name evidence="1" type="ORF">AWR26_10870</name>
    <name evidence="2" type="ORF">SAMN05216286_2997</name>
</gene>
<reference evidence="1 3" key="2">
    <citation type="submission" date="2021-03" db="EMBL/GenBank/DDBJ databases">
        <authorList>
            <person name="Li Y."/>
            <person name="Li S."/>
            <person name="Chen M."/>
            <person name="Peng G."/>
            <person name="Tan Z."/>
            <person name="An Q."/>
        </authorList>
    </citation>
    <scope>NUCLEOTIDE SEQUENCE [LARGE SCALE GENOMIC DNA]</scope>
    <source>
        <strain evidence="1 3">Ola 51</strain>
    </source>
</reference>
<dbReference type="AlphaFoldDB" id="A0AA94KR36"/>